<sequence>MDIQEACLEKSEQHLDLWISVQGTNDSSVLSKASAAAQGYFRDAFIQHFVCRAVRRSPLINRGYYVRWRAVDHCVRRFLQTTDRCPRRQILSLGAGFDSLFFRLHADALLDRTSVFELDFPDVAHRKAFLIQSNIFSEYYLLPSNKQTADTLSPFW</sequence>
<dbReference type="PANTHER" id="PTHR46529:SF1">
    <property type="entry name" value="TRNA WYBUTOSINE-SYNTHESIZING PROTEIN 4"/>
    <property type="match status" value="1"/>
</dbReference>
<reference evidence="3" key="1">
    <citation type="submission" date="2025-08" db="UniProtKB">
        <authorList>
            <consortium name="Ensembl"/>
        </authorList>
    </citation>
    <scope>IDENTIFICATION</scope>
</reference>
<keyword evidence="1" id="KW-0489">Methyltransferase</keyword>
<accession>A0A8C7WV45</accession>
<dbReference type="GO" id="GO:0030488">
    <property type="term" value="P:tRNA methylation"/>
    <property type="evidence" value="ECO:0007669"/>
    <property type="project" value="TreeGrafter"/>
</dbReference>
<dbReference type="Ensembl" id="ENSOSIT00000003946.1">
    <property type="protein sequence ID" value="ENSOSIP00000003686.1"/>
    <property type="gene ID" value="ENSOSIG00000002472.1"/>
</dbReference>
<evidence type="ECO:0000313" key="4">
    <source>
        <dbReference type="Proteomes" id="UP000694383"/>
    </source>
</evidence>
<evidence type="ECO:0000256" key="2">
    <source>
        <dbReference type="ARBA" id="ARBA00022679"/>
    </source>
</evidence>
<keyword evidence="4" id="KW-1185">Reference proteome</keyword>
<dbReference type="AlphaFoldDB" id="A0A8C7WV45"/>
<keyword evidence="2" id="KW-0808">Transferase</keyword>
<dbReference type="GO" id="GO:0031591">
    <property type="term" value="P:wybutosine biosynthetic process"/>
    <property type="evidence" value="ECO:0007669"/>
    <property type="project" value="TreeGrafter"/>
</dbReference>
<dbReference type="GeneTree" id="ENSGT00940000162599"/>
<dbReference type="Pfam" id="PF04072">
    <property type="entry name" value="LCM"/>
    <property type="match status" value="1"/>
</dbReference>
<dbReference type="SUPFAM" id="SSF53335">
    <property type="entry name" value="S-adenosyl-L-methionine-dependent methyltransferases"/>
    <property type="match status" value="1"/>
</dbReference>
<evidence type="ECO:0000313" key="3">
    <source>
        <dbReference type="Ensembl" id="ENSOSIP00000003686.1"/>
    </source>
</evidence>
<name>A0A8C7WV45_9TELE</name>
<reference evidence="3" key="2">
    <citation type="submission" date="2025-09" db="UniProtKB">
        <authorList>
            <consortium name="Ensembl"/>
        </authorList>
    </citation>
    <scope>IDENTIFICATION</scope>
</reference>
<proteinExistence type="predicted"/>
<dbReference type="GO" id="GO:0008175">
    <property type="term" value="F:tRNA methyltransferase activity"/>
    <property type="evidence" value="ECO:0007669"/>
    <property type="project" value="TreeGrafter"/>
</dbReference>
<protein>
    <recommendedName>
        <fullName evidence="5">[Phosphatase 2A protein]-leucine-carboxy methyltransferase 1</fullName>
    </recommendedName>
</protein>
<evidence type="ECO:0008006" key="5">
    <source>
        <dbReference type="Google" id="ProtNLM"/>
    </source>
</evidence>
<dbReference type="Proteomes" id="UP000694383">
    <property type="component" value="Unplaced"/>
</dbReference>
<dbReference type="PANTHER" id="PTHR46529">
    <property type="entry name" value="TRNA WYBUTOSINE-SYNTHESIZING PROTEIN 4"/>
    <property type="match status" value="1"/>
</dbReference>
<organism evidence="3 4">
    <name type="scientific">Oryzias sinensis</name>
    <name type="common">Chinese medaka</name>
    <dbReference type="NCBI Taxonomy" id="183150"/>
    <lineage>
        <taxon>Eukaryota</taxon>
        <taxon>Metazoa</taxon>
        <taxon>Chordata</taxon>
        <taxon>Craniata</taxon>
        <taxon>Vertebrata</taxon>
        <taxon>Euteleostomi</taxon>
        <taxon>Actinopterygii</taxon>
        <taxon>Neopterygii</taxon>
        <taxon>Teleostei</taxon>
        <taxon>Neoteleostei</taxon>
        <taxon>Acanthomorphata</taxon>
        <taxon>Ovalentaria</taxon>
        <taxon>Atherinomorphae</taxon>
        <taxon>Beloniformes</taxon>
        <taxon>Adrianichthyidae</taxon>
        <taxon>Oryziinae</taxon>
        <taxon>Oryzias</taxon>
    </lineage>
</organism>
<dbReference type="Gene3D" id="3.40.50.150">
    <property type="entry name" value="Vaccinia Virus protein VP39"/>
    <property type="match status" value="1"/>
</dbReference>
<dbReference type="InterPro" id="IPR007213">
    <property type="entry name" value="Ppm1/Ppm2/Tcmp"/>
</dbReference>
<dbReference type="InterPro" id="IPR029063">
    <property type="entry name" value="SAM-dependent_MTases_sf"/>
</dbReference>
<evidence type="ECO:0000256" key="1">
    <source>
        <dbReference type="ARBA" id="ARBA00022603"/>
    </source>
</evidence>